<dbReference type="OrthoDB" id="10037529at2759"/>
<evidence type="ECO:0000313" key="3">
    <source>
        <dbReference type="EMBL" id="KAJ8049361.1"/>
    </source>
</evidence>
<comment type="caution">
    <text evidence="3">The sequence shown here is derived from an EMBL/GenBank/DDBJ whole genome shotgun (WGS) entry which is preliminary data.</text>
</comment>
<feature type="compositionally biased region" description="Basic and acidic residues" evidence="1">
    <location>
        <begin position="140"/>
        <end position="149"/>
    </location>
</feature>
<gene>
    <name evidence="3" type="ORF">HOLleu_02075</name>
</gene>
<reference evidence="3" key="1">
    <citation type="submission" date="2021-10" db="EMBL/GenBank/DDBJ databases">
        <title>Tropical sea cucumber genome reveals ecological adaptation and Cuvierian tubules defense mechanism.</title>
        <authorList>
            <person name="Chen T."/>
        </authorList>
    </citation>
    <scope>NUCLEOTIDE SEQUENCE</scope>
    <source>
        <strain evidence="3">Nanhai2018</strain>
        <tissue evidence="3">Muscle</tissue>
    </source>
</reference>
<keyword evidence="2" id="KW-0812">Transmembrane</keyword>
<accession>A0A9Q1CQ70</accession>
<evidence type="ECO:0000256" key="2">
    <source>
        <dbReference type="SAM" id="Phobius"/>
    </source>
</evidence>
<keyword evidence="2" id="KW-1133">Transmembrane helix</keyword>
<dbReference type="EMBL" id="JAIZAY010000001">
    <property type="protein sequence ID" value="KAJ8049361.1"/>
    <property type="molecule type" value="Genomic_DNA"/>
</dbReference>
<sequence length="172" mass="19478">MSFPFAVSSTNCPVDPLLPETAPGNSYECPDLLPDGTPNDYNTCCHNDRPDSEGNFHSCCQSEEEKNEAKMGKFYLICGYIGIGTAAVMTSVFAYTYCRDDTFPCLKPIRRTVKKHFDRALDAVCFCSFLPKKIRRRGKKNDIPEEPKKPRVSPKYNNDPTKMDVPDDQFWA</sequence>
<name>A0A9Q1CQ70_HOLLE</name>
<dbReference type="Proteomes" id="UP001152320">
    <property type="component" value="Chromosome 1"/>
</dbReference>
<feature type="transmembrane region" description="Helical" evidence="2">
    <location>
        <begin position="74"/>
        <end position="97"/>
    </location>
</feature>
<keyword evidence="4" id="KW-1185">Reference proteome</keyword>
<dbReference type="AlphaFoldDB" id="A0A9Q1CQ70"/>
<evidence type="ECO:0000256" key="1">
    <source>
        <dbReference type="SAM" id="MobiDB-lite"/>
    </source>
</evidence>
<organism evidence="3 4">
    <name type="scientific">Holothuria leucospilota</name>
    <name type="common">Black long sea cucumber</name>
    <name type="synonym">Mertensiothuria leucospilota</name>
    <dbReference type="NCBI Taxonomy" id="206669"/>
    <lineage>
        <taxon>Eukaryota</taxon>
        <taxon>Metazoa</taxon>
        <taxon>Echinodermata</taxon>
        <taxon>Eleutherozoa</taxon>
        <taxon>Echinozoa</taxon>
        <taxon>Holothuroidea</taxon>
        <taxon>Aspidochirotacea</taxon>
        <taxon>Aspidochirotida</taxon>
        <taxon>Holothuriidae</taxon>
        <taxon>Holothuria</taxon>
    </lineage>
</organism>
<protein>
    <submittedName>
        <fullName evidence="3">Uncharacterized protein</fullName>
    </submittedName>
</protein>
<feature type="region of interest" description="Disordered" evidence="1">
    <location>
        <begin position="138"/>
        <end position="172"/>
    </location>
</feature>
<keyword evidence="2" id="KW-0472">Membrane</keyword>
<evidence type="ECO:0000313" key="4">
    <source>
        <dbReference type="Proteomes" id="UP001152320"/>
    </source>
</evidence>
<proteinExistence type="predicted"/>